<organism evidence="2 3">
    <name type="scientific">Stylosanthes scabra</name>
    <dbReference type="NCBI Taxonomy" id="79078"/>
    <lineage>
        <taxon>Eukaryota</taxon>
        <taxon>Viridiplantae</taxon>
        <taxon>Streptophyta</taxon>
        <taxon>Embryophyta</taxon>
        <taxon>Tracheophyta</taxon>
        <taxon>Spermatophyta</taxon>
        <taxon>Magnoliopsida</taxon>
        <taxon>eudicotyledons</taxon>
        <taxon>Gunneridae</taxon>
        <taxon>Pentapetalae</taxon>
        <taxon>rosids</taxon>
        <taxon>fabids</taxon>
        <taxon>Fabales</taxon>
        <taxon>Fabaceae</taxon>
        <taxon>Papilionoideae</taxon>
        <taxon>50 kb inversion clade</taxon>
        <taxon>dalbergioids sensu lato</taxon>
        <taxon>Dalbergieae</taxon>
        <taxon>Pterocarpus clade</taxon>
        <taxon>Stylosanthes</taxon>
    </lineage>
</organism>
<dbReference type="EMBL" id="JASCZI010211897">
    <property type="protein sequence ID" value="MED6197415.1"/>
    <property type="molecule type" value="Genomic_DNA"/>
</dbReference>
<feature type="compositionally biased region" description="Acidic residues" evidence="1">
    <location>
        <begin position="121"/>
        <end position="145"/>
    </location>
</feature>
<reference evidence="2 3" key="1">
    <citation type="journal article" date="2023" name="Plants (Basel)">
        <title>Bridging the Gap: Combining Genomics and Transcriptomics Approaches to Understand Stylosanthes scabra, an Orphan Legume from the Brazilian Caatinga.</title>
        <authorList>
            <person name="Ferreira-Neto J.R.C."/>
            <person name="da Silva M.D."/>
            <person name="Binneck E."/>
            <person name="de Melo N.F."/>
            <person name="da Silva R.H."/>
            <person name="de Melo A.L.T.M."/>
            <person name="Pandolfi V."/>
            <person name="Bustamante F.O."/>
            <person name="Brasileiro-Vidal A.C."/>
            <person name="Benko-Iseppon A.M."/>
        </authorList>
    </citation>
    <scope>NUCLEOTIDE SEQUENCE [LARGE SCALE GENOMIC DNA]</scope>
    <source>
        <tissue evidence="2">Leaves</tissue>
    </source>
</reference>
<sequence length="187" mass="21794">MARPRPPYLIRKLSVDGAAARSRGRERATTFLNGQDNDNRAHTWGRWRVCAIASGRGEQLKTQQEFYHFHQYVPGEGAGIEEEEEDVQEYVPGEGALIEVLQPLNREEPKDIPYDGSLHDLEDEVMEEEEEDLEEDLEKDLEEDPEKALKKIRGENLQQWSKRIRKKILKKSRRKNKKRTKEWPSAG</sequence>
<keyword evidence="3" id="KW-1185">Reference proteome</keyword>
<name>A0ABU6XH73_9FABA</name>
<evidence type="ECO:0000256" key="1">
    <source>
        <dbReference type="SAM" id="MobiDB-lite"/>
    </source>
</evidence>
<dbReference type="Proteomes" id="UP001341840">
    <property type="component" value="Unassembled WGS sequence"/>
</dbReference>
<proteinExistence type="predicted"/>
<evidence type="ECO:0000313" key="3">
    <source>
        <dbReference type="Proteomes" id="UP001341840"/>
    </source>
</evidence>
<accession>A0ABU6XH73</accession>
<gene>
    <name evidence="2" type="ORF">PIB30_056297</name>
</gene>
<comment type="caution">
    <text evidence="2">The sequence shown here is derived from an EMBL/GenBank/DDBJ whole genome shotgun (WGS) entry which is preliminary data.</text>
</comment>
<feature type="region of interest" description="Disordered" evidence="1">
    <location>
        <begin position="108"/>
        <end position="152"/>
    </location>
</feature>
<feature type="compositionally biased region" description="Basic and acidic residues" evidence="1">
    <location>
        <begin position="108"/>
        <end position="120"/>
    </location>
</feature>
<evidence type="ECO:0000313" key="2">
    <source>
        <dbReference type="EMBL" id="MED6197415.1"/>
    </source>
</evidence>
<protein>
    <submittedName>
        <fullName evidence="2">Uncharacterized protein</fullName>
    </submittedName>
</protein>